<dbReference type="Pfam" id="PF26636">
    <property type="entry name" value="DUF8209"/>
    <property type="match status" value="1"/>
</dbReference>
<name>A0A6J5GCB1_9BURK</name>
<dbReference type="Proteomes" id="UP000494119">
    <property type="component" value="Unassembled WGS sequence"/>
</dbReference>
<organism evidence="1 2">
    <name type="scientific">Paraburkholderia caffeinitolerans</name>
    <dbReference type="NCBI Taxonomy" id="1723730"/>
    <lineage>
        <taxon>Bacteria</taxon>
        <taxon>Pseudomonadati</taxon>
        <taxon>Pseudomonadota</taxon>
        <taxon>Betaproteobacteria</taxon>
        <taxon>Burkholderiales</taxon>
        <taxon>Burkholderiaceae</taxon>
        <taxon>Paraburkholderia</taxon>
    </lineage>
</organism>
<protein>
    <submittedName>
        <fullName evidence="1">Uncharacterized protein</fullName>
    </submittedName>
</protein>
<keyword evidence="2" id="KW-1185">Reference proteome</keyword>
<gene>
    <name evidence="1" type="ORF">LMG28688_04524</name>
</gene>
<dbReference type="InterPro" id="IPR058522">
    <property type="entry name" value="DUF8209"/>
</dbReference>
<proteinExistence type="predicted"/>
<dbReference type="AlphaFoldDB" id="A0A6J5GCB1"/>
<reference evidence="1 2" key="1">
    <citation type="submission" date="2020-04" db="EMBL/GenBank/DDBJ databases">
        <authorList>
            <person name="De Canck E."/>
        </authorList>
    </citation>
    <scope>NUCLEOTIDE SEQUENCE [LARGE SCALE GENOMIC DNA]</scope>
    <source>
        <strain evidence="1 2">LMG 28688</strain>
    </source>
</reference>
<sequence>MGATKGTSVASVMSRSLFRYELKHKVLPTFTLNSIKRFRWILTHRLSVFVGRTIPGVGWIMLANDVCQITFHTIIKYNRNVAPEDRVF</sequence>
<evidence type="ECO:0000313" key="1">
    <source>
        <dbReference type="EMBL" id="CAB3797434.1"/>
    </source>
</evidence>
<evidence type="ECO:0000313" key="2">
    <source>
        <dbReference type="Proteomes" id="UP000494119"/>
    </source>
</evidence>
<accession>A0A6J5GCB1</accession>
<dbReference type="EMBL" id="CADIKL010000025">
    <property type="protein sequence ID" value="CAB3797434.1"/>
    <property type="molecule type" value="Genomic_DNA"/>
</dbReference>